<dbReference type="PROSITE" id="PS50110">
    <property type="entry name" value="RESPONSE_REGULATORY"/>
    <property type="match status" value="1"/>
</dbReference>
<dbReference type="PROSITE" id="PS00622">
    <property type="entry name" value="HTH_LUXR_1"/>
    <property type="match status" value="1"/>
</dbReference>
<dbReference type="InterPro" id="IPR001789">
    <property type="entry name" value="Sig_transdc_resp-reg_receiver"/>
</dbReference>
<evidence type="ECO:0000259" key="5">
    <source>
        <dbReference type="PROSITE" id="PS50110"/>
    </source>
</evidence>
<dbReference type="PRINTS" id="PR00038">
    <property type="entry name" value="HTHLUXR"/>
</dbReference>
<gene>
    <name evidence="6" type="primary">vraR_1</name>
    <name evidence="6" type="ORF">PDESU_00441</name>
</gene>
<dbReference type="PANTHER" id="PTHR43214:SF43">
    <property type="entry name" value="TWO-COMPONENT RESPONSE REGULATOR"/>
    <property type="match status" value="1"/>
</dbReference>
<accession>A0A6C2TWC0</accession>
<dbReference type="CDD" id="cd06170">
    <property type="entry name" value="LuxR_C_like"/>
    <property type="match status" value="1"/>
</dbReference>
<organism evidence="6 7">
    <name type="scientific">Pontiella desulfatans</name>
    <dbReference type="NCBI Taxonomy" id="2750659"/>
    <lineage>
        <taxon>Bacteria</taxon>
        <taxon>Pseudomonadati</taxon>
        <taxon>Kiritimatiellota</taxon>
        <taxon>Kiritimatiellia</taxon>
        <taxon>Kiritimatiellales</taxon>
        <taxon>Pontiellaceae</taxon>
        <taxon>Pontiella</taxon>
    </lineage>
</organism>
<feature type="domain" description="Response regulatory" evidence="5">
    <location>
        <begin position="8"/>
        <end position="124"/>
    </location>
</feature>
<dbReference type="InterPro" id="IPR000792">
    <property type="entry name" value="Tscrpt_reg_LuxR_C"/>
</dbReference>
<dbReference type="SUPFAM" id="SSF46894">
    <property type="entry name" value="C-terminal effector domain of the bipartite response regulators"/>
    <property type="match status" value="1"/>
</dbReference>
<evidence type="ECO:0000313" key="7">
    <source>
        <dbReference type="Proteomes" id="UP000366872"/>
    </source>
</evidence>
<dbReference type="InterPro" id="IPR058245">
    <property type="entry name" value="NreC/VraR/RcsB-like_REC"/>
</dbReference>
<dbReference type="InterPro" id="IPR039420">
    <property type="entry name" value="WalR-like"/>
</dbReference>
<proteinExistence type="predicted"/>
<reference evidence="6 7" key="1">
    <citation type="submission" date="2019-04" db="EMBL/GenBank/DDBJ databases">
        <authorList>
            <person name="Van Vliet M D."/>
        </authorList>
    </citation>
    <scope>NUCLEOTIDE SEQUENCE [LARGE SCALE GENOMIC DNA]</scope>
    <source>
        <strain evidence="6 7">F1</strain>
    </source>
</reference>
<dbReference type="RefSeq" id="WP_136077606.1">
    <property type="nucleotide sequence ID" value="NZ_CAAHFG010000001.1"/>
</dbReference>
<keyword evidence="2" id="KW-0238">DNA-binding</keyword>
<feature type="modified residue" description="4-aspartylphosphate" evidence="3">
    <location>
        <position position="59"/>
    </location>
</feature>
<dbReference type="CDD" id="cd17535">
    <property type="entry name" value="REC_NarL-like"/>
    <property type="match status" value="1"/>
</dbReference>
<evidence type="ECO:0000313" key="6">
    <source>
        <dbReference type="EMBL" id="VGO11893.1"/>
    </source>
</evidence>
<dbReference type="SUPFAM" id="SSF52172">
    <property type="entry name" value="CheY-like"/>
    <property type="match status" value="1"/>
</dbReference>
<name>A0A6C2TWC0_PONDE</name>
<dbReference type="PROSITE" id="PS50043">
    <property type="entry name" value="HTH_LUXR_2"/>
    <property type="match status" value="1"/>
</dbReference>
<keyword evidence="1 3" id="KW-0597">Phosphoprotein</keyword>
<dbReference type="Gene3D" id="3.40.50.2300">
    <property type="match status" value="1"/>
</dbReference>
<dbReference type="PANTHER" id="PTHR43214">
    <property type="entry name" value="TWO-COMPONENT RESPONSE REGULATOR"/>
    <property type="match status" value="1"/>
</dbReference>
<dbReference type="GO" id="GO:0003677">
    <property type="term" value="F:DNA binding"/>
    <property type="evidence" value="ECO:0007669"/>
    <property type="project" value="UniProtKB-KW"/>
</dbReference>
<dbReference type="Pfam" id="PF00072">
    <property type="entry name" value="Response_reg"/>
    <property type="match status" value="1"/>
</dbReference>
<dbReference type="Proteomes" id="UP000366872">
    <property type="component" value="Unassembled WGS sequence"/>
</dbReference>
<dbReference type="SMART" id="SM00421">
    <property type="entry name" value="HTH_LUXR"/>
    <property type="match status" value="1"/>
</dbReference>
<keyword evidence="7" id="KW-1185">Reference proteome</keyword>
<dbReference type="GO" id="GO:0000160">
    <property type="term" value="P:phosphorelay signal transduction system"/>
    <property type="evidence" value="ECO:0007669"/>
    <property type="project" value="InterPro"/>
</dbReference>
<protein>
    <submittedName>
        <fullName evidence="6">Response regulator protein VraR</fullName>
    </submittedName>
</protein>
<dbReference type="EMBL" id="CAAHFG010000001">
    <property type="protein sequence ID" value="VGO11893.1"/>
    <property type="molecule type" value="Genomic_DNA"/>
</dbReference>
<dbReference type="GO" id="GO:0006355">
    <property type="term" value="P:regulation of DNA-templated transcription"/>
    <property type="evidence" value="ECO:0007669"/>
    <property type="project" value="InterPro"/>
</dbReference>
<evidence type="ECO:0000256" key="2">
    <source>
        <dbReference type="ARBA" id="ARBA00023125"/>
    </source>
</evidence>
<dbReference type="SMART" id="SM00448">
    <property type="entry name" value="REC"/>
    <property type="match status" value="1"/>
</dbReference>
<evidence type="ECO:0000256" key="3">
    <source>
        <dbReference type="PROSITE-ProRule" id="PRU00169"/>
    </source>
</evidence>
<dbReference type="AlphaFoldDB" id="A0A6C2TWC0"/>
<dbReference type="InterPro" id="IPR011006">
    <property type="entry name" value="CheY-like_superfamily"/>
</dbReference>
<sequence>MAKGKTTTVLVVDDNALLRLGLTETISIEPGLEPVGAAANSEEALRLVRKLKPDVVTMDYQMPGESGIECTRKILAEFPETKVVLLSVFDSEEDIWKAVQAGVKGYLTKKAGEVEDVLEAIQEIAAGGTYFPAGIAQKLERRRGKESLTPREMQVLTELANGLSNKEIAEVLKISMPTVKLHIVNLREKLDAADRTQAVVHAFKRGILHLNSQ</sequence>
<evidence type="ECO:0000259" key="4">
    <source>
        <dbReference type="PROSITE" id="PS50043"/>
    </source>
</evidence>
<dbReference type="Pfam" id="PF00196">
    <property type="entry name" value="GerE"/>
    <property type="match status" value="1"/>
</dbReference>
<dbReference type="InterPro" id="IPR016032">
    <property type="entry name" value="Sig_transdc_resp-reg_C-effctor"/>
</dbReference>
<feature type="domain" description="HTH luxR-type" evidence="4">
    <location>
        <begin position="141"/>
        <end position="206"/>
    </location>
</feature>
<evidence type="ECO:0000256" key="1">
    <source>
        <dbReference type="ARBA" id="ARBA00022553"/>
    </source>
</evidence>